<dbReference type="Pfam" id="PF04972">
    <property type="entry name" value="BON"/>
    <property type="match status" value="2"/>
</dbReference>
<dbReference type="OrthoDB" id="8910395at2"/>
<feature type="signal peptide" evidence="1">
    <location>
        <begin position="1"/>
        <end position="23"/>
    </location>
</feature>
<protein>
    <submittedName>
        <fullName evidence="3">Osmotically-inducible protein OsmY, contains BON domain</fullName>
    </submittedName>
</protein>
<reference evidence="3 4" key="1">
    <citation type="submission" date="2016-10" db="EMBL/GenBank/DDBJ databases">
        <authorList>
            <person name="de Groot N.N."/>
        </authorList>
    </citation>
    <scope>NUCLEOTIDE SEQUENCE [LARGE SCALE GENOMIC DNA]</scope>
    <source>
        <strain evidence="3 4">DSM 22012</strain>
    </source>
</reference>
<feature type="chain" id="PRO_5009286086" evidence="1">
    <location>
        <begin position="24"/>
        <end position="188"/>
    </location>
</feature>
<keyword evidence="4" id="KW-1185">Reference proteome</keyword>
<name>A0A1H5UEL9_9GAMM</name>
<accession>A0A1H5UEL9</accession>
<evidence type="ECO:0000313" key="4">
    <source>
        <dbReference type="Proteomes" id="UP000236745"/>
    </source>
</evidence>
<dbReference type="EMBL" id="FNVQ01000001">
    <property type="protein sequence ID" value="SEF72821.1"/>
    <property type="molecule type" value="Genomic_DNA"/>
</dbReference>
<dbReference type="PANTHER" id="PTHR34606:SF15">
    <property type="entry name" value="BON DOMAIN-CONTAINING PROTEIN"/>
    <property type="match status" value="1"/>
</dbReference>
<dbReference type="Proteomes" id="UP000236745">
    <property type="component" value="Unassembled WGS sequence"/>
</dbReference>
<evidence type="ECO:0000313" key="3">
    <source>
        <dbReference type="EMBL" id="SEF72821.1"/>
    </source>
</evidence>
<organism evidence="3 4">
    <name type="scientific">Marinobacterium lutimaris</name>
    <dbReference type="NCBI Taxonomy" id="568106"/>
    <lineage>
        <taxon>Bacteria</taxon>
        <taxon>Pseudomonadati</taxon>
        <taxon>Pseudomonadota</taxon>
        <taxon>Gammaproteobacteria</taxon>
        <taxon>Oceanospirillales</taxon>
        <taxon>Oceanospirillaceae</taxon>
        <taxon>Marinobacterium</taxon>
    </lineage>
</organism>
<dbReference type="PANTHER" id="PTHR34606">
    <property type="entry name" value="BON DOMAIN-CONTAINING PROTEIN"/>
    <property type="match status" value="1"/>
</dbReference>
<dbReference type="InterPro" id="IPR014004">
    <property type="entry name" value="Transpt-assoc_nodulatn_dom_bac"/>
</dbReference>
<dbReference type="RefSeq" id="WP_104001340.1">
    <property type="nucleotide sequence ID" value="NZ_FNVQ01000001.1"/>
</dbReference>
<gene>
    <name evidence="3" type="ORF">SAMN05444390_101339</name>
</gene>
<feature type="domain" description="BON" evidence="2">
    <location>
        <begin position="33"/>
        <end position="101"/>
    </location>
</feature>
<proteinExistence type="predicted"/>
<dbReference type="PROSITE" id="PS50914">
    <property type="entry name" value="BON"/>
    <property type="match status" value="2"/>
</dbReference>
<dbReference type="AlphaFoldDB" id="A0A1H5UEL9"/>
<keyword evidence="1" id="KW-0732">Signal</keyword>
<feature type="domain" description="BON" evidence="2">
    <location>
        <begin position="120"/>
        <end position="188"/>
    </location>
</feature>
<dbReference type="Gene3D" id="3.30.1340.30">
    <property type="match status" value="2"/>
</dbReference>
<evidence type="ECO:0000256" key="1">
    <source>
        <dbReference type="SAM" id="SignalP"/>
    </source>
</evidence>
<evidence type="ECO:0000259" key="2">
    <source>
        <dbReference type="PROSITE" id="PS50914"/>
    </source>
</evidence>
<dbReference type="SMART" id="SM00749">
    <property type="entry name" value="BON"/>
    <property type="match status" value="2"/>
</dbReference>
<dbReference type="InterPro" id="IPR007055">
    <property type="entry name" value="BON_dom"/>
</dbReference>
<dbReference type="InterPro" id="IPR051686">
    <property type="entry name" value="Lipoprotein_DolP"/>
</dbReference>
<sequence>MKIKKTALALATASVLAAPVAMADMNDWEGQSKDAWLDGKLETALMLNTELNNFKIDTDVDKTVVTLSGQVSNETEKELAGQIAANIDGITDVNNELMVESETEASDEPNVAEQFASDVNDLTIQAGLKMRYATSDGLDGSDIDIDAEGGVVTLTGQVPSNAAHDLALEIAQGYDRVRDVEDELKVVN</sequence>